<dbReference type="Pfam" id="PF00881">
    <property type="entry name" value="Nitroreductase"/>
    <property type="match status" value="1"/>
</dbReference>
<protein>
    <submittedName>
        <fullName evidence="4">Nitroreductase family protein</fullName>
    </submittedName>
</protein>
<gene>
    <name evidence="4" type="ORF">WMO62_14880</name>
</gene>
<dbReference type="PANTHER" id="PTHR43673">
    <property type="entry name" value="NAD(P)H NITROREDUCTASE YDGI-RELATED"/>
    <property type="match status" value="1"/>
</dbReference>
<keyword evidence="2" id="KW-0560">Oxidoreductase</keyword>
<evidence type="ECO:0000256" key="1">
    <source>
        <dbReference type="ARBA" id="ARBA00007118"/>
    </source>
</evidence>
<organism evidence="4 5">
    <name type="scientific">Hominiventricola aquisgranensis</name>
    <dbReference type="NCBI Taxonomy" id="3133164"/>
    <lineage>
        <taxon>Bacteria</taxon>
        <taxon>Bacillati</taxon>
        <taxon>Bacillota</taxon>
        <taxon>Clostridia</taxon>
        <taxon>Lachnospirales</taxon>
        <taxon>Lachnospiraceae</taxon>
        <taxon>Hominiventricola</taxon>
    </lineage>
</organism>
<dbReference type="PANTHER" id="PTHR43673:SF10">
    <property type="entry name" value="NADH DEHYDROGENASE_NAD(P)H NITROREDUCTASE XCC3605-RELATED"/>
    <property type="match status" value="1"/>
</dbReference>
<comment type="caution">
    <text evidence="4">The sequence shown here is derived from an EMBL/GenBank/DDBJ whole genome shotgun (WGS) entry which is preliminary data.</text>
</comment>
<feature type="domain" description="Nitroreductase" evidence="3">
    <location>
        <begin position="7"/>
        <end position="67"/>
    </location>
</feature>
<dbReference type="InterPro" id="IPR000415">
    <property type="entry name" value="Nitroreductase-like"/>
</dbReference>
<comment type="similarity">
    <text evidence="1">Belongs to the nitroreductase family.</text>
</comment>
<name>A0ABV1I580_9FIRM</name>
<accession>A0ABV1I580</accession>
<evidence type="ECO:0000313" key="5">
    <source>
        <dbReference type="Proteomes" id="UP001470288"/>
    </source>
</evidence>
<reference evidence="4 5" key="1">
    <citation type="submission" date="2024-03" db="EMBL/GenBank/DDBJ databases">
        <title>Human intestinal bacterial collection.</title>
        <authorList>
            <person name="Pauvert C."/>
            <person name="Hitch T.C.A."/>
            <person name="Clavel T."/>
        </authorList>
    </citation>
    <scope>NUCLEOTIDE SEQUENCE [LARGE SCALE GENOMIC DNA]</scope>
    <source>
        <strain evidence="4 5">CLA-AA-H78B</strain>
    </source>
</reference>
<sequence>MEFQTVIEKRRSIRNFDPGREVSHKQIETLIRAASLAPSWKNQQTSRYYCILSPSRIEEFRQKCLSESNQKNCAGAPALIITTFKKGIVGFDKATGSPVNEAGDGWGYYDLGLQNENLVLKAAELDLGTLIMGIRDEPAIREYLKIPETEIIVAVIAVGYPAAEPSMPKRKAVEEIATFL</sequence>
<evidence type="ECO:0000313" key="4">
    <source>
        <dbReference type="EMBL" id="MEQ2580091.1"/>
    </source>
</evidence>
<evidence type="ECO:0000256" key="2">
    <source>
        <dbReference type="ARBA" id="ARBA00023002"/>
    </source>
</evidence>
<keyword evidence="5" id="KW-1185">Reference proteome</keyword>
<dbReference type="Proteomes" id="UP001470288">
    <property type="component" value="Unassembled WGS sequence"/>
</dbReference>
<dbReference type="RefSeq" id="WP_349145164.1">
    <property type="nucleotide sequence ID" value="NZ_JBBMFC010000045.1"/>
</dbReference>
<proteinExistence type="inferred from homology"/>
<dbReference type="SUPFAM" id="SSF55469">
    <property type="entry name" value="FMN-dependent nitroreductase-like"/>
    <property type="match status" value="1"/>
</dbReference>
<evidence type="ECO:0000259" key="3">
    <source>
        <dbReference type="Pfam" id="PF00881"/>
    </source>
</evidence>
<dbReference type="Gene3D" id="3.40.109.10">
    <property type="entry name" value="NADH Oxidase"/>
    <property type="match status" value="2"/>
</dbReference>
<dbReference type="InterPro" id="IPR029479">
    <property type="entry name" value="Nitroreductase"/>
</dbReference>
<dbReference type="EMBL" id="JBBMFC010000045">
    <property type="protein sequence ID" value="MEQ2580091.1"/>
    <property type="molecule type" value="Genomic_DNA"/>
</dbReference>